<feature type="domain" description="EngB-type G" evidence="10">
    <location>
        <begin position="22"/>
        <end position="195"/>
    </location>
</feature>
<evidence type="ECO:0000256" key="8">
    <source>
        <dbReference type="ARBA" id="ARBA00023210"/>
    </source>
</evidence>
<evidence type="ECO:0000256" key="5">
    <source>
        <dbReference type="ARBA" id="ARBA00022741"/>
    </source>
</evidence>
<name>A0A382IYB4_9ZZZZ</name>
<evidence type="ECO:0000256" key="9">
    <source>
        <dbReference type="ARBA" id="ARBA00023306"/>
    </source>
</evidence>
<dbReference type="Pfam" id="PF01926">
    <property type="entry name" value="MMR_HSR1"/>
    <property type="match status" value="1"/>
</dbReference>
<dbReference type="Gene3D" id="3.40.50.300">
    <property type="entry name" value="P-loop containing nucleotide triphosphate hydrolases"/>
    <property type="match status" value="1"/>
</dbReference>
<evidence type="ECO:0000256" key="2">
    <source>
        <dbReference type="ARBA" id="ARBA00009638"/>
    </source>
</evidence>
<keyword evidence="3" id="KW-0132">Cell division</keyword>
<comment type="cofactor">
    <cofactor evidence="1">
        <name>Mg(2+)</name>
        <dbReference type="ChEBI" id="CHEBI:18420"/>
    </cofactor>
</comment>
<dbReference type="FunFam" id="3.40.50.300:FF:000098">
    <property type="entry name" value="Probable GTP-binding protein EngB"/>
    <property type="match status" value="1"/>
</dbReference>
<evidence type="ECO:0000259" key="10">
    <source>
        <dbReference type="PROSITE" id="PS51706"/>
    </source>
</evidence>
<keyword evidence="6" id="KW-0460">Magnesium</keyword>
<dbReference type="GO" id="GO:0000917">
    <property type="term" value="P:division septum assembly"/>
    <property type="evidence" value="ECO:0007669"/>
    <property type="project" value="UniProtKB-KW"/>
</dbReference>
<dbReference type="GO" id="GO:0005829">
    <property type="term" value="C:cytosol"/>
    <property type="evidence" value="ECO:0007669"/>
    <property type="project" value="TreeGrafter"/>
</dbReference>
<dbReference type="GO" id="GO:0005525">
    <property type="term" value="F:GTP binding"/>
    <property type="evidence" value="ECO:0007669"/>
    <property type="project" value="UniProtKB-KW"/>
</dbReference>
<dbReference type="EMBL" id="UINC01070295">
    <property type="protein sequence ID" value="SVC04335.1"/>
    <property type="molecule type" value="Genomic_DNA"/>
</dbReference>
<evidence type="ECO:0000256" key="6">
    <source>
        <dbReference type="ARBA" id="ARBA00022842"/>
    </source>
</evidence>
<comment type="similarity">
    <text evidence="2">Belongs to the TRAFAC class TrmE-Era-EngA-EngB-Septin-like GTPase superfamily. EngB GTPase family.</text>
</comment>
<keyword evidence="8" id="KW-0717">Septation</keyword>
<dbReference type="InterPro" id="IPR030393">
    <property type="entry name" value="G_ENGB_dom"/>
</dbReference>
<keyword evidence="7" id="KW-0342">GTP-binding</keyword>
<dbReference type="InterPro" id="IPR006073">
    <property type="entry name" value="GTP-bd"/>
</dbReference>
<dbReference type="HAMAP" id="MF_00321">
    <property type="entry name" value="GTPase_EngB"/>
    <property type="match status" value="1"/>
</dbReference>
<gene>
    <name evidence="11" type="ORF">METZ01_LOCUS257189</name>
</gene>
<dbReference type="AlphaFoldDB" id="A0A382IYB4"/>
<dbReference type="SUPFAM" id="SSF52540">
    <property type="entry name" value="P-loop containing nucleoside triphosphate hydrolases"/>
    <property type="match status" value="1"/>
</dbReference>
<dbReference type="PROSITE" id="PS51706">
    <property type="entry name" value="G_ENGB"/>
    <property type="match status" value="1"/>
</dbReference>
<keyword evidence="4" id="KW-0479">Metal-binding</keyword>
<dbReference type="InterPro" id="IPR027417">
    <property type="entry name" value="P-loop_NTPase"/>
</dbReference>
<dbReference type="CDD" id="cd01876">
    <property type="entry name" value="YihA_EngB"/>
    <property type="match status" value="1"/>
</dbReference>
<dbReference type="GO" id="GO:0046872">
    <property type="term" value="F:metal ion binding"/>
    <property type="evidence" value="ECO:0007669"/>
    <property type="project" value="UniProtKB-KW"/>
</dbReference>
<evidence type="ECO:0000256" key="7">
    <source>
        <dbReference type="ARBA" id="ARBA00023134"/>
    </source>
</evidence>
<sequence>MKILSAEFMTGATTPRQYPRESLPELAFAGRSNVGKSSLINSLLNRKKLVKTSSTPGKTQMINFFKINDEMIFADLPGYGFAKVPLDVKKRWQKMIEQYLLKRETLIAVVLIVDIRRNPTQLDLDLQNWLENSGIDYIFIATKADKLSRPEMNQQIRKIKEFFLGDTQKELIVYSSKSGRGKKELWDSILRRSRKKKTRAPKG</sequence>
<accession>A0A382IYB4</accession>
<evidence type="ECO:0000256" key="3">
    <source>
        <dbReference type="ARBA" id="ARBA00022618"/>
    </source>
</evidence>
<keyword evidence="5" id="KW-0547">Nucleotide-binding</keyword>
<evidence type="ECO:0000256" key="1">
    <source>
        <dbReference type="ARBA" id="ARBA00001946"/>
    </source>
</evidence>
<dbReference type="InterPro" id="IPR019987">
    <property type="entry name" value="GTP-bd_ribosome_bio_YsxC"/>
</dbReference>
<keyword evidence="9" id="KW-0131">Cell cycle</keyword>
<proteinExistence type="inferred from homology"/>
<dbReference type="PANTHER" id="PTHR11649:SF13">
    <property type="entry name" value="ENGB-TYPE G DOMAIN-CONTAINING PROTEIN"/>
    <property type="match status" value="1"/>
</dbReference>
<dbReference type="NCBIfam" id="TIGR03598">
    <property type="entry name" value="GTPase_YsxC"/>
    <property type="match status" value="1"/>
</dbReference>
<evidence type="ECO:0000313" key="11">
    <source>
        <dbReference type="EMBL" id="SVC04335.1"/>
    </source>
</evidence>
<reference evidence="11" key="1">
    <citation type="submission" date="2018-05" db="EMBL/GenBank/DDBJ databases">
        <authorList>
            <person name="Lanie J.A."/>
            <person name="Ng W.-L."/>
            <person name="Kazmierczak K.M."/>
            <person name="Andrzejewski T.M."/>
            <person name="Davidsen T.M."/>
            <person name="Wayne K.J."/>
            <person name="Tettelin H."/>
            <person name="Glass J.I."/>
            <person name="Rusch D."/>
            <person name="Podicherti R."/>
            <person name="Tsui H.-C.T."/>
            <person name="Winkler M.E."/>
        </authorList>
    </citation>
    <scope>NUCLEOTIDE SEQUENCE</scope>
</reference>
<dbReference type="PANTHER" id="PTHR11649">
    <property type="entry name" value="MSS1/TRME-RELATED GTP-BINDING PROTEIN"/>
    <property type="match status" value="1"/>
</dbReference>
<organism evidence="11">
    <name type="scientific">marine metagenome</name>
    <dbReference type="NCBI Taxonomy" id="408172"/>
    <lineage>
        <taxon>unclassified sequences</taxon>
        <taxon>metagenomes</taxon>
        <taxon>ecological metagenomes</taxon>
    </lineage>
</organism>
<evidence type="ECO:0000256" key="4">
    <source>
        <dbReference type="ARBA" id="ARBA00022723"/>
    </source>
</evidence>
<protein>
    <recommendedName>
        <fullName evidence="10">EngB-type G domain-containing protein</fullName>
    </recommendedName>
</protein>